<dbReference type="PANTHER" id="PTHR33545">
    <property type="entry name" value="UPF0750 MEMBRANE PROTEIN YITT-RELATED"/>
    <property type="match status" value="1"/>
</dbReference>
<dbReference type="PIRSF" id="PIRSF006483">
    <property type="entry name" value="Membrane_protein_YitT"/>
    <property type="match status" value="1"/>
</dbReference>
<name>A0A9D1N4C9_9FIRM</name>
<keyword evidence="5 6" id="KW-0472">Membrane</keyword>
<dbReference type="EMBL" id="DVNZ01000142">
    <property type="protein sequence ID" value="HIU94411.1"/>
    <property type="molecule type" value="Genomic_DNA"/>
</dbReference>
<dbReference type="CDD" id="cd16380">
    <property type="entry name" value="YitT_C"/>
    <property type="match status" value="1"/>
</dbReference>
<dbReference type="InterPro" id="IPR015867">
    <property type="entry name" value="N-reg_PII/ATP_PRibTrfase_C"/>
</dbReference>
<evidence type="ECO:0000256" key="1">
    <source>
        <dbReference type="ARBA" id="ARBA00004651"/>
    </source>
</evidence>
<accession>A0A9D1N4C9</accession>
<evidence type="ECO:0000256" key="2">
    <source>
        <dbReference type="ARBA" id="ARBA00022475"/>
    </source>
</evidence>
<feature type="transmembrane region" description="Helical" evidence="6">
    <location>
        <begin position="51"/>
        <end position="72"/>
    </location>
</feature>
<proteinExistence type="predicted"/>
<evidence type="ECO:0000256" key="4">
    <source>
        <dbReference type="ARBA" id="ARBA00022989"/>
    </source>
</evidence>
<feature type="transmembrane region" description="Helical" evidence="6">
    <location>
        <begin position="84"/>
        <end position="103"/>
    </location>
</feature>
<reference evidence="8" key="2">
    <citation type="journal article" date="2021" name="PeerJ">
        <title>Extensive microbial diversity within the chicken gut microbiome revealed by metagenomics and culture.</title>
        <authorList>
            <person name="Gilroy R."/>
            <person name="Ravi A."/>
            <person name="Getino M."/>
            <person name="Pursley I."/>
            <person name="Horton D.L."/>
            <person name="Alikhan N.F."/>
            <person name="Baker D."/>
            <person name="Gharbi K."/>
            <person name="Hall N."/>
            <person name="Watson M."/>
            <person name="Adriaenssens E.M."/>
            <person name="Foster-Nyarko E."/>
            <person name="Jarju S."/>
            <person name="Secka A."/>
            <person name="Antonio M."/>
            <person name="Oren A."/>
            <person name="Chaudhuri R.R."/>
            <person name="La Ragione R."/>
            <person name="Hildebrand F."/>
            <person name="Pallen M.J."/>
        </authorList>
    </citation>
    <scope>NUCLEOTIDE SEQUENCE</scope>
    <source>
        <strain evidence="8">ChiGjej2B2-16831</strain>
    </source>
</reference>
<protein>
    <submittedName>
        <fullName evidence="8">YitT family protein</fullName>
    </submittedName>
</protein>
<evidence type="ECO:0000256" key="5">
    <source>
        <dbReference type="ARBA" id="ARBA00023136"/>
    </source>
</evidence>
<keyword evidence="4 6" id="KW-1133">Transmembrane helix</keyword>
<evidence type="ECO:0000313" key="9">
    <source>
        <dbReference type="Proteomes" id="UP000824128"/>
    </source>
</evidence>
<dbReference type="InterPro" id="IPR019264">
    <property type="entry name" value="DUF2179"/>
</dbReference>
<evidence type="ECO:0000256" key="3">
    <source>
        <dbReference type="ARBA" id="ARBA00022692"/>
    </source>
</evidence>
<dbReference type="Proteomes" id="UP000824128">
    <property type="component" value="Unassembled WGS sequence"/>
</dbReference>
<dbReference type="InterPro" id="IPR003740">
    <property type="entry name" value="YitT"/>
</dbReference>
<evidence type="ECO:0000259" key="7">
    <source>
        <dbReference type="Pfam" id="PF10035"/>
    </source>
</evidence>
<dbReference type="GO" id="GO:0005886">
    <property type="term" value="C:plasma membrane"/>
    <property type="evidence" value="ECO:0007669"/>
    <property type="project" value="UniProtKB-SubCell"/>
</dbReference>
<feature type="transmembrane region" description="Helical" evidence="6">
    <location>
        <begin position="152"/>
        <end position="174"/>
    </location>
</feature>
<evidence type="ECO:0000256" key="6">
    <source>
        <dbReference type="SAM" id="Phobius"/>
    </source>
</evidence>
<dbReference type="InterPro" id="IPR051461">
    <property type="entry name" value="UPF0750_membrane"/>
</dbReference>
<comment type="subcellular location">
    <subcellularLocation>
        <location evidence="1">Cell membrane</location>
        <topology evidence="1">Multi-pass membrane protein</topology>
    </subcellularLocation>
</comment>
<feature type="transmembrane region" description="Helical" evidence="6">
    <location>
        <begin position="12"/>
        <end position="31"/>
    </location>
</feature>
<keyword evidence="2" id="KW-1003">Cell membrane</keyword>
<dbReference type="PANTHER" id="PTHR33545:SF5">
    <property type="entry name" value="UPF0750 MEMBRANE PROTEIN YITT"/>
    <property type="match status" value="1"/>
</dbReference>
<sequence>MKKNLRQWLVDAPVLVTGTALVAFGLVMFTVPNDIAPGGVSGLATALAHLTGGLSVGVWTLLLNVPLIALAWWKLGFRPLCKTLLSTVLLSALMELFTPIVPAYTNNPLMAACFGGAVMGVGMGLLFSRGISTGGTDLASMLLNRAFPNLPLSRLLLCVDALVVVFAVVVFGNIEVALYSFVTIFLTTKAIDGVTQGMDYAKVIHVVTERGDELLKTLADEMGRGITALPARGGFTGRDKQMLMIVTHRGEFAQTLGIIKRIDPDAFLTVTNATEVHGEGFKQ</sequence>
<evidence type="ECO:0000313" key="8">
    <source>
        <dbReference type="EMBL" id="HIU94411.1"/>
    </source>
</evidence>
<comment type="caution">
    <text evidence="8">The sequence shown here is derived from an EMBL/GenBank/DDBJ whole genome shotgun (WGS) entry which is preliminary data.</text>
</comment>
<dbReference type="Gene3D" id="3.30.70.120">
    <property type="match status" value="1"/>
</dbReference>
<dbReference type="Pfam" id="PF02588">
    <property type="entry name" value="YitT_membrane"/>
    <property type="match status" value="1"/>
</dbReference>
<dbReference type="AlphaFoldDB" id="A0A9D1N4C9"/>
<organism evidence="8 9">
    <name type="scientific">Candidatus Aphodomorpha intestinavium</name>
    <dbReference type="NCBI Taxonomy" id="2840672"/>
    <lineage>
        <taxon>Bacteria</taxon>
        <taxon>Bacillati</taxon>
        <taxon>Bacillota</taxon>
        <taxon>Clostridia</taxon>
        <taxon>Eubacteriales</taxon>
        <taxon>Candidatus Aphodomorpha</taxon>
    </lineage>
</organism>
<dbReference type="Pfam" id="PF10035">
    <property type="entry name" value="DUF2179"/>
    <property type="match status" value="1"/>
</dbReference>
<reference evidence="8" key="1">
    <citation type="submission" date="2020-10" db="EMBL/GenBank/DDBJ databases">
        <authorList>
            <person name="Gilroy R."/>
        </authorList>
    </citation>
    <scope>NUCLEOTIDE SEQUENCE</scope>
    <source>
        <strain evidence="8">ChiGjej2B2-16831</strain>
    </source>
</reference>
<keyword evidence="3 6" id="KW-0812">Transmembrane</keyword>
<gene>
    <name evidence="8" type="ORF">IAD24_04555</name>
</gene>
<feature type="transmembrane region" description="Helical" evidence="6">
    <location>
        <begin position="109"/>
        <end position="131"/>
    </location>
</feature>
<feature type="domain" description="DUF2179" evidence="7">
    <location>
        <begin position="224"/>
        <end position="278"/>
    </location>
</feature>